<proteinExistence type="predicted"/>
<protein>
    <submittedName>
        <fullName evidence="1">Uncharacterized protein</fullName>
    </submittedName>
</protein>
<accession>A0ABU8UST8</accession>
<name>A0ABU8UST8_9ACTN</name>
<organism evidence="1 2">
    <name type="scientific">Streptomyces machairae</name>
    <dbReference type="NCBI Taxonomy" id="3134109"/>
    <lineage>
        <taxon>Bacteria</taxon>
        <taxon>Bacillati</taxon>
        <taxon>Actinomycetota</taxon>
        <taxon>Actinomycetes</taxon>
        <taxon>Kitasatosporales</taxon>
        <taxon>Streptomycetaceae</taxon>
        <taxon>Streptomyces</taxon>
    </lineage>
</organism>
<evidence type="ECO:0000313" key="2">
    <source>
        <dbReference type="Proteomes" id="UP001376459"/>
    </source>
</evidence>
<dbReference type="Proteomes" id="UP001376459">
    <property type="component" value="Unassembled WGS sequence"/>
</dbReference>
<keyword evidence="2" id="KW-1185">Reference proteome</keyword>
<reference evidence="1 2" key="1">
    <citation type="submission" date="2024-03" db="EMBL/GenBank/DDBJ databases">
        <title>Novel Streptomyces species of biotechnological and ecological value are a feature of Machair soil.</title>
        <authorList>
            <person name="Prole J.R."/>
            <person name="Goodfellow M."/>
            <person name="Allenby N."/>
            <person name="Ward A.C."/>
        </authorList>
    </citation>
    <scope>NUCLEOTIDE SEQUENCE [LARGE SCALE GENOMIC DNA]</scope>
    <source>
        <strain evidence="1 2">MS1.AVA.1</strain>
    </source>
</reference>
<gene>
    <name evidence="1" type="ORF">WKI71_34870</name>
</gene>
<sequence>MGSIMNSPHGKLLDFSCSQPVVPGEWYSVRVKGAGTVSNPAK</sequence>
<evidence type="ECO:0000313" key="1">
    <source>
        <dbReference type="EMBL" id="MEJ8671662.1"/>
    </source>
</evidence>
<dbReference type="EMBL" id="JBBKAK010000001">
    <property type="protein sequence ID" value="MEJ8671662.1"/>
    <property type="molecule type" value="Genomic_DNA"/>
</dbReference>
<comment type="caution">
    <text evidence="1">The sequence shown here is derived from an EMBL/GenBank/DDBJ whole genome shotgun (WGS) entry which is preliminary data.</text>
</comment>